<protein>
    <submittedName>
        <fullName evidence="1">Uncharacterized protein</fullName>
    </submittedName>
</protein>
<sequence length="49" mass="5409">MDNIRENNSTSAPINKNVDEKTKEILKFLPGEIAADMEDVNVKAVLPVP</sequence>
<evidence type="ECO:0000313" key="2">
    <source>
        <dbReference type="Proteomes" id="UP000463883"/>
    </source>
</evidence>
<gene>
    <name evidence="1" type="ORF">Ami3637_05200</name>
</gene>
<evidence type="ECO:0000313" key="1">
    <source>
        <dbReference type="EMBL" id="QHI71864.1"/>
    </source>
</evidence>
<organism evidence="1 2">
    <name type="scientific">Aminipila terrae</name>
    <dbReference type="NCBI Taxonomy" id="2697030"/>
    <lineage>
        <taxon>Bacteria</taxon>
        <taxon>Bacillati</taxon>
        <taxon>Bacillota</taxon>
        <taxon>Clostridia</taxon>
        <taxon>Peptostreptococcales</taxon>
        <taxon>Anaerovoracaceae</taxon>
        <taxon>Aminipila</taxon>
    </lineage>
</organism>
<keyword evidence="2" id="KW-1185">Reference proteome</keyword>
<dbReference type="RefSeq" id="WP_162361638.1">
    <property type="nucleotide sequence ID" value="NZ_CP047591.1"/>
</dbReference>
<dbReference type="AlphaFoldDB" id="A0A6P1MH10"/>
<reference evidence="1 2" key="1">
    <citation type="submission" date="2020-01" db="EMBL/GenBank/DDBJ databases">
        <title>Genomic analysis of Aminipila sp. CBA3637.</title>
        <authorList>
            <person name="Kim Y.B."/>
            <person name="Roh S.W."/>
        </authorList>
    </citation>
    <scope>NUCLEOTIDE SEQUENCE [LARGE SCALE GENOMIC DNA]</scope>
    <source>
        <strain evidence="1 2">CBA3637</strain>
    </source>
</reference>
<proteinExistence type="predicted"/>
<dbReference type="Proteomes" id="UP000463883">
    <property type="component" value="Chromosome"/>
</dbReference>
<dbReference type="KEGG" id="amic:Ami3637_05200"/>
<accession>A0A6P1MH10</accession>
<name>A0A6P1MH10_9FIRM</name>
<dbReference type="EMBL" id="CP047591">
    <property type="protein sequence ID" value="QHI71864.1"/>
    <property type="molecule type" value="Genomic_DNA"/>
</dbReference>